<evidence type="ECO:0000256" key="12">
    <source>
        <dbReference type="PIRSR" id="PIRSR000445-4"/>
    </source>
</evidence>
<evidence type="ECO:0000256" key="13">
    <source>
        <dbReference type="RuleBase" id="RU000584"/>
    </source>
</evidence>
<evidence type="ECO:0000256" key="3">
    <source>
        <dbReference type="ARBA" id="ARBA00012970"/>
    </source>
</evidence>
<keyword evidence="18" id="KW-1185">Reference proteome</keyword>
<proteinExistence type="inferred from homology"/>
<feature type="binding site" evidence="8 10">
    <location>
        <begin position="105"/>
        <end position="107"/>
    </location>
    <ligand>
        <name>substrate</name>
    </ligand>
</feature>
<feature type="domain" description="Quinate/shikimate 5-dehydrogenase/glutamyl-tRNA reductase" evidence="15">
    <location>
        <begin position="162"/>
        <end position="295"/>
    </location>
</feature>
<feature type="binding site" evidence="8 10">
    <location>
        <begin position="48"/>
        <end position="51"/>
    </location>
    <ligand>
        <name>substrate</name>
    </ligand>
</feature>
<dbReference type="PANTHER" id="PTHR43013">
    <property type="entry name" value="GLUTAMYL-TRNA REDUCTASE"/>
    <property type="match status" value="1"/>
</dbReference>
<dbReference type="RefSeq" id="WP_176965493.1">
    <property type="nucleotide sequence ID" value="NZ_CP058215.1"/>
</dbReference>
<dbReference type="GO" id="GO:0050661">
    <property type="term" value="F:NADP binding"/>
    <property type="evidence" value="ECO:0007669"/>
    <property type="project" value="InterPro"/>
</dbReference>
<evidence type="ECO:0000256" key="5">
    <source>
        <dbReference type="ARBA" id="ARBA00023002"/>
    </source>
</evidence>
<evidence type="ECO:0000256" key="11">
    <source>
        <dbReference type="PIRSR" id="PIRSR000445-3"/>
    </source>
</evidence>
<comment type="miscellaneous">
    <text evidence="8">During catalysis, the active site Cys acts as a nucleophile attacking the alpha-carbonyl group of tRNA-bound glutamate with the formation of a thioester intermediate between enzyme and glutamate, and the concomitant release of tRNA(Glu). The thioester intermediate is finally reduced by direct hydride transfer from NADPH, to form the product GSA.</text>
</comment>
<dbReference type="PIRSF" id="PIRSF000445">
    <property type="entry name" value="4pyrrol_synth_GluRdtase"/>
    <property type="match status" value="1"/>
</dbReference>
<evidence type="ECO:0000256" key="10">
    <source>
        <dbReference type="PIRSR" id="PIRSR000445-2"/>
    </source>
</evidence>
<gene>
    <name evidence="8" type="primary">hemA</name>
    <name evidence="17" type="ORF">HWN40_09415</name>
</gene>
<dbReference type="SUPFAM" id="SSF69742">
    <property type="entry name" value="Glutamyl tRNA-reductase catalytic, N-terminal domain"/>
    <property type="match status" value="1"/>
</dbReference>
<dbReference type="UniPathway" id="UPA00251">
    <property type="reaction ID" value="UER00316"/>
</dbReference>
<dbReference type="Gene3D" id="3.40.50.720">
    <property type="entry name" value="NAD(P)-binding Rossmann-like Domain"/>
    <property type="match status" value="1"/>
</dbReference>
<keyword evidence="6 8" id="KW-0627">Porphyrin biosynthesis</keyword>
<comment type="catalytic activity">
    <reaction evidence="7 8 13">
        <text>(S)-4-amino-5-oxopentanoate + tRNA(Glu) + NADP(+) = L-glutamyl-tRNA(Glu) + NADPH + H(+)</text>
        <dbReference type="Rhea" id="RHEA:12344"/>
        <dbReference type="Rhea" id="RHEA-COMP:9663"/>
        <dbReference type="Rhea" id="RHEA-COMP:9680"/>
        <dbReference type="ChEBI" id="CHEBI:15378"/>
        <dbReference type="ChEBI" id="CHEBI:57501"/>
        <dbReference type="ChEBI" id="CHEBI:57783"/>
        <dbReference type="ChEBI" id="CHEBI:58349"/>
        <dbReference type="ChEBI" id="CHEBI:78442"/>
        <dbReference type="ChEBI" id="CHEBI:78520"/>
        <dbReference type="EC" id="1.2.1.70"/>
    </reaction>
</comment>
<feature type="active site" description="Nucleophile" evidence="8 9">
    <location>
        <position position="49"/>
    </location>
</feature>
<dbReference type="SUPFAM" id="SSF69075">
    <property type="entry name" value="Glutamyl tRNA-reductase dimerization domain"/>
    <property type="match status" value="1"/>
</dbReference>
<dbReference type="InterPro" id="IPR006151">
    <property type="entry name" value="Shikm_DH/Glu-tRNA_Rdtase"/>
</dbReference>
<dbReference type="CDD" id="cd05213">
    <property type="entry name" value="NAD_bind_Glutamyl_tRNA_reduct"/>
    <property type="match status" value="1"/>
</dbReference>
<dbReference type="InterPro" id="IPR036291">
    <property type="entry name" value="NAD(P)-bd_dom_sf"/>
</dbReference>
<evidence type="ECO:0000256" key="7">
    <source>
        <dbReference type="ARBA" id="ARBA00047464"/>
    </source>
</evidence>
<evidence type="ECO:0000313" key="18">
    <source>
        <dbReference type="Proteomes" id="UP000509594"/>
    </source>
</evidence>
<accession>A0A7D5E9G9</accession>
<dbReference type="InterPro" id="IPR036453">
    <property type="entry name" value="GluRdtase_dimer_dom_sf"/>
</dbReference>
<dbReference type="FunFam" id="3.30.460.30:FF:000001">
    <property type="entry name" value="Glutamyl-tRNA reductase"/>
    <property type="match status" value="1"/>
</dbReference>
<dbReference type="SUPFAM" id="SSF51735">
    <property type="entry name" value="NAD(P)-binding Rossmann-fold domains"/>
    <property type="match status" value="1"/>
</dbReference>
<dbReference type="EMBL" id="CP058215">
    <property type="protein sequence ID" value="QLC50437.1"/>
    <property type="molecule type" value="Genomic_DNA"/>
</dbReference>
<comment type="subunit">
    <text evidence="8">Homodimer.</text>
</comment>
<dbReference type="Pfam" id="PF01488">
    <property type="entry name" value="Shikimate_DH"/>
    <property type="match status" value="1"/>
</dbReference>
<evidence type="ECO:0000256" key="4">
    <source>
        <dbReference type="ARBA" id="ARBA00022857"/>
    </source>
</evidence>
<reference evidence="17 18" key="1">
    <citation type="submission" date="2020-06" db="EMBL/GenBank/DDBJ databases">
        <title>Methanolobus halotolerans sp. nov., isolated from a saline lake Tus in Siberia.</title>
        <authorList>
            <person name="Shen Y."/>
            <person name="Chen S.-C."/>
            <person name="Lai M.-C."/>
            <person name="Huang H.-H."/>
            <person name="Chiu H.-H."/>
            <person name="Tang S.-L."/>
            <person name="Rogozin D.Y."/>
            <person name="Degermendzhy A.G."/>
        </authorList>
    </citation>
    <scope>NUCLEOTIDE SEQUENCE [LARGE SCALE GENOMIC DNA]</scope>
    <source>
        <strain evidence="17 18">DSM 21339</strain>
    </source>
</reference>
<dbReference type="HAMAP" id="MF_00087">
    <property type="entry name" value="Glu_tRNA_reductase"/>
    <property type="match status" value="1"/>
</dbReference>
<feature type="binding site" evidence="8 10">
    <location>
        <position position="111"/>
    </location>
    <ligand>
        <name>substrate</name>
    </ligand>
</feature>
<dbReference type="Gene3D" id="3.30.460.30">
    <property type="entry name" value="Glutamyl-tRNA reductase, N-terminal domain"/>
    <property type="match status" value="1"/>
</dbReference>
<dbReference type="AlphaFoldDB" id="A0A7D5E9G9"/>
<dbReference type="GO" id="GO:0019353">
    <property type="term" value="P:protoporphyrinogen IX biosynthetic process from glutamate"/>
    <property type="evidence" value="ECO:0007669"/>
    <property type="project" value="TreeGrafter"/>
</dbReference>
<evidence type="ECO:0000259" key="14">
    <source>
        <dbReference type="Pfam" id="PF00745"/>
    </source>
</evidence>
<dbReference type="InterPro" id="IPR015896">
    <property type="entry name" value="4pyrrol_synth_GluRdtase_dimer"/>
</dbReference>
<dbReference type="InterPro" id="IPR015895">
    <property type="entry name" value="4pyrrol_synth_GluRdtase_N"/>
</dbReference>
<dbReference type="InterPro" id="IPR000343">
    <property type="entry name" value="4pyrrol_synth_GluRdtase"/>
</dbReference>
<feature type="binding site" evidence="8 11">
    <location>
        <begin position="180"/>
        <end position="185"/>
    </location>
    <ligand>
        <name>NADP(+)</name>
        <dbReference type="ChEBI" id="CHEBI:58349"/>
    </ligand>
</feature>
<evidence type="ECO:0000259" key="16">
    <source>
        <dbReference type="Pfam" id="PF05201"/>
    </source>
</evidence>
<organism evidence="17 18">
    <name type="scientific">Methanolobus zinderi</name>
    <dbReference type="NCBI Taxonomy" id="536044"/>
    <lineage>
        <taxon>Archaea</taxon>
        <taxon>Methanobacteriati</taxon>
        <taxon>Methanobacteriota</taxon>
        <taxon>Stenosarchaea group</taxon>
        <taxon>Methanomicrobia</taxon>
        <taxon>Methanosarcinales</taxon>
        <taxon>Methanosarcinaceae</taxon>
        <taxon>Methanolobus</taxon>
    </lineage>
</organism>
<protein>
    <recommendedName>
        <fullName evidence="3 8">Glutamyl-tRNA reductase</fullName>
        <shortName evidence="8">GluTR</shortName>
        <ecNumber evidence="3 8">1.2.1.70</ecNumber>
    </recommendedName>
</protein>
<dbReference type="Pfam" id="PF05201">
    <property type="entry name" value="GlutR_N"/>
    <property type="match status" value="1"/>
</dbReference>
<dbReference type="Proteomes" id="UP000509594">
    <property type="component" value="Chromosome"/>
</dbReference>
<evidence type="ECO:0000256" key="8">
    <source>
        <dbReference type="HAMAP-Rule" id="MF_00087"/>
    </source>
</evidence>
<dbReference type="PANTHER" id="PTHR43013:SF1">
    <property type="entry name" value="GLUTAMYL-TRNA REDUCTASE"/>
    <property type="match status" value="1"/>
</dbReference>
<dbReference type="GeneID" id="55821892"/>
<evidence type="ECO:0000256" key="9">
    <source>
        <dbReference type="PIRSR" id="PIRSR000445-1"/>
    </source>
</evidence>
<evidence type="ECO:0000256" key="2">
    <source>
        <dbReference type="ARBA" id="ARBA00005916"/>
    </source>
</evidence>
<comment type="domain">
    <text evidence="8">Possesses an unusual extended V-shaped dimeric structure with each monomer consisting of three distinct domains arranged along a curved 'spinal' alpha-helix. The N-terminal catalytic domain specifically recognizes the glutamate moiety of the substrate. The second domain is the NADPH-binding domain, and the third C-terminal domain is responsible for dimerization.</text>
</comment>
<dbReference type="OrthoDB" id="4562at2157"/>
<sequence length="432" mass="48826">MTEISSMVITHSKATVEEMEEVWDGDLEYILRELYANELVCECAVLKTCNRIEIYVVSPKGSSVLFQFVKKMGLSSNIFDFFDHEESIMHLLRLSCGLESMIIGEDQILGQIKDLYQIAKNLGTTGKMLDTAFSKAIQVGKRVRTETGINRGALSIASASVDLAEDTVGDLKNKMVLVIGTGEMGTLVTRALSHRDIELMYIANRTYATAKELADEMGGHAVHFDQINENLKKADVIISATGAPHFVLRHEQVLEAMDSREKELLLIDIANPRDIDPSIADIPHVTLYNIDNLRVINEKNLEHRLDEAKKAQVIIDEEYDLLIKQYKRQRADHLISEMYAQLYQVRSQEKERALNKLSAYHTIGKVENRIIDDLTHSIVNKIIAEPTKVIRNAAQVGDDEMLDMVSRLFDIQKKTEKIKIKGEPIPCSRNLE</sequence>
<comment type="pathway">
    <text evidence="1 8 13">Porphyrin-containing compound metabolism; protoporphyrin-IX biosynthesis; 5-aminolevulinate from L-glutamyl-tRNA(Glu): step 1/2.</text>
</comment>
<evidence type="ECO:0000313" key="17">
    <source>
        <dbReference type="EMBL" id="QLC50437.1"/>
    </source>
</evidence>
<evidence type="ECO:0000256" key="1">
    <source>
        <dbReference type="ARBA" id="ARBA00005059"/>
    </source>
</evidence>
<dbReference type="InterPro" id="IPR018214">
    <property type="entry name" value="GluRdtase_CS"/>
</dbReference>
<feature type="site" description="Important for activity" evidence="8 12">
    <location>
        <position position="90"/>
    </location>
</feature>
<dbReference type="FunFam" id="3.40.50.720:FF:000031">
    <property type="entry name" value="Glutamyl-tRNA reductase"/>
    <property type="match status" value="1"/>
</dbReference>
<dbReference type="GO" id="GO:0008883">
    <property type="term" value="F:glutamyl-tRNA reductase activity"/>
    <property type="evidence" value="ECO:0007669"/>
    <property type="project" value="UniProtKB-UniRule"/>
</dbReference>
<dbReference type="NCBIfam" id="TIGR01035">
    <property type="entry name" value="hemA"/>
    <property type="match status" value="1"/>
</dbReference>
<comment type="function">
    <text evidence="8">Catalyzes the NADPH-dependent reduction of glutamyl-tRNA(Glu) to glutamate 1-semialdehyde (GSA).</text>
</comment>
<evidence type="ECO:0000259" key="15">
    <source>
        <dbReference type="Pfam" id="PF01488"/>
    </source>
</evidence>
<dbReference type="PROSITE" id="PS00747">
    <property type="entry name" value="GLUTR"/>
    <property type="match status" value="1"/>
</dbReference>
<keyword evidence="4 8" id="KW-0521">NADP</keyword>
<name>A0A7D5E9G9_9EURY</name>
<feature type="binding site" evidence="8 10">
    <location>
        <position position="100"/>
    </location>
    <ligand>
        <name>substrate</name>
    </ligand>
</feature>
<dbReference type="Pfam" id="PF00745">
    <property type="entry name" value="GlutR_dimer"/>
    <property type="match status" value="1"/>
</dbReference>
<feature type="domain" description="Glutamyl-tRNA reductase N-terminal" evidence="16">
    <location>
        <begin position="9"/>
        <end position="147"/>
    </location>
</feature>
<feature type="domain" description="Tetrapyrrole biosynthesis glutamyl-tRNA reductase dimerisation" evidence="14">
    <location>
        <begin position="310"/>
        <end position="411"/>
    </location>
</feature>
<comment type="similarity">
    <text evidence="2 8 13">Belongs to the glutamyl-tRNA reductase family.</text>
</comment>
<evidence type="ECO:0000256" key="6">
    <source>
        <dbReference type="ARBA" id="ARBA00023244"/>
    </source>
</evidence>
<dbReference type="EC" id="1.2.1.70" evidence="3 8"/>
<dbReference type="KEGG" id="mzi:HWN40_09415"/>
<keyword evidence="5 8" id="KW-0560">Oxidoreductase</keyword>
<dbReference type="InterPro" id="IPR036343">
    <property type="entry name" value="GluRdtase_N_sf"/>
</dbReference>